<dbReference type="CDD" id="cd00337">
    <property type="entry name" value="Ribosomal_uL14"/>
    <property type="match status" value="1"/>
</dbReference>
<dbReference type="GO" id="GO:0070180">
    <property type="term" value="F:large ribosomal subunit rRNA binding"/>
    <property type="evidence" value="ECO:0007669"/>
    <property type="project" value="TreeGrafter"/>
</dbReference>
<evidence type="ECO:0000256" key="4">
    <source>
        <dbReference type="ARBA" id="ARBA00037226"/>
    </source>
</evidence>
<organism evidence="7 8">
    <name type="scientific">Syncephalis pseudoplumigaleata</name>
    <dbReference type="NCBI Taxonomy" id="1712513"/>
    <lineage>
        <taxon>Eukaryota</taxon>
        <taxon>Fungi</taxon>
        <taxon>Fungi incertae sedis</taxon>
        <taxon>Zoopagomycota</taxon>
        <taxon>Zoopagomycotina</taxon>
        <taxon>Zoopagomycetes</taxon>
        <taxon>Zoopagales</taxon>
        <taxon>Piptocephalidaceae</taxon>
        <taxon>Syncephalis</taxon>
    </lineage>
</organism>
<dbReference type="GO" id="GO:0003735">
    <property type="term" value="F:structural constituent of ribosome"/>
    <property type="evidence" value="ECO:0007669"/>
    <property type="project" value="InterPro"/>
</dbReference>
<evidence type="ECO:0000256" key="3">
    <source>
        <dbReference type="ARBA" id="ARBA00023274"/>
    </source>
</evidence>
<dbReference type="Pfam" id="PF00238">
    <property type="entry name" value="Ribosomal_L14"/>
    <property type="match status" value="1"/>
</dbReference>
<proteinExistence type="inferred from homology"/>
<accession>A0A4V1J0R2</accession>
<dbReference type="FunFam" id="2.40.150.20:FF:000005">
    <property type="entry name" value="50S ribosomal protein L14"/>
    <property type="match status" value="1"/>
</dbReference>
<gene>
    <name evidence="7" type="ORF">SYNPS1DRAFT_25805</name>
</gene>
<dbReference type="GO" id="GO:0006412">
    <property type="term" value="P:translation"/>
    <property type="evidence" value="ECO:0007669"/>
    <property type="project" value="InterPro"/>
</dbReference>
<dbReference type="InterPro" id="IPR036853">
    <property type="entry name" value="Ribosomal_uL14_sf"/>
</dbReference>
<evidence type="ECO:0000256" key="5">
    <source>
        <dbReference type="ARBA" id="ARBA00040118"/>
    </source>
</evidence>
<dbReference type="Proteomes" id="UP000278143">
    <property type="component" value="Unassembled WGS sequence"/>
</dbReference>
<dbReference type="PROSITE" id="PS00049">
    <property type="entry name" value="RIBOSOMAL_L14"/>
    <property type="match status" value="1"/>
</dbReference>
<evidence type="ECO:0000313" key="7">
    <source>
        <dbReference type="EMBL" id="RKP22449.1"/>
    </source>
</evidence>
<comment type="similarity">
    <text evidence="1 6">Belongs to the universal ribosomal protein uL14 family.</text>
</comment>
<reference evidence="8" key="1">
    <citation type="journal article" date="2018" name="Nat. Microbiol.">
        <title>Leveraging single-cell genomics to expand the fungal tree of life.</title>
        <authorList>
            <person name="Ahrendt S.R."/>
            <person name="Quandt C.A."/>
            <person name="Ciobanu D."/>
            <person name="Clum A."/>
            <person name="Salamov A."/>
            <person name="Andreopoulos B."/>
            <person name="Cheng J.F."/>
            <person name="Woyke T."/>
            <person name="Pelin A."/>
            <person name="Henrissat B."/>
            <person name="Reynolds N.K."/>
            <person name="Benny G.L."/>
            <person name="Smith M.E."/>
            <person name="James T.Y."/>
            <person name="Grigoriev I.V."/>
        </authorList>
    </citation>
    <scope>NUCLEOTIDE SEQUENCE [LARGE SCALE GENOMIC DNA]</scope>
    <source>
        <strain evidence="8">Benny S71-1</strain>
    </source>
</reference>
<name>A0A4V1J0R2_9FUNG</name>
<dbReference type="PANTHER" id="PTHR11761">
    <property type="entry name" value="50S/60S RIBOSOMAL PROTEIN L14/L23"/>
    <property type="match status" value="1"/>
</dbReference>
<protein>
    <recommendedName>
        <fullName evidence="5">Large ribosomal subunit protein uL14m</fullName>
    </recommendedName>
</protein>
<dbReference type="InterPro" id="IPR000218">
    <property type="entry name" value="Ribosomal_uL14"/>
</dbReference>
<comment type="function">
    <text evidence="4">Component of the mitochondrial ribosome (mitoribosome), a dedicated translation machinery responsible for the synthesis of mitochondrial genome-encoded proteins, including at least some of the essential transmembrane subunits of the mitochondrial respiratory chain. The mitoribosomes are attached to the mitochondrial inner membrane and translation products are cotranslationally integrated into the membrane.</text>
</comment>
<dbReference type="GO" id="GO:0005762">
    <property type="term" value="C:mitochondrial large ribosomal subunit"/>
    <property type="evidence" value="ECO:0007669"/>
    <property type="project" value="TreeGrafter"/>
</dbReference>
<dbReference type="AlphaFoldDB" id="A0A4V1J0R2"/>
<dbReference type="HAMAP" id="MF_01367">
    <property type="entry name" value="Ribosomal_uL14"/>
    <property type="match status" value="1"/>
</dbReference>
<keyword evidence="2 6" id="KW-0689">Ribosomal protein</keyword>
<dbReference type="SUPFAM" id="SSF50193">
    <property type="entry name" value="Ribosomal protein L14"/>
    <property type="match status" value="1"/>
</dbReference>
<keyword evidence="8" id="KW-1185">Reference proteome</keyword>
<sequence length="137" mass="14811">MIQLKSVLNVIDNSGAVLVECIKVLRNARFARTGDEIVVAVRQARPISQVSSKVTSGTSSAGNAQKLRKGDVRRAVIVRTKKELQRPDGRMVRFDDNACVLVDKGGQPLGTRVLGLVAAEVREKGWPKVVALAPKVI</sequence>
<evidence type="ECO:0000256" key="6">
    <source>
        <dbReference type="RuleBase" id="RU003949"/>
    </source>
</evidence>
<dbReference type="SMART" id="SM01374">
    <property type="entry name" value="Ribosomal_L14"/>
    <property type="match status" value="1"/>
</dbReference>
<dbReference type="PANTHER" id="PTHR11761:SF3">
    <property type="entry name" value="LARGE RIBOSOMAL SUBUNIT PROTEIN UL14M"/>
    <property type="match status" value="1"/>
</dbReference>
<evidence type="ECO:0000256" key="2">
    <source>
        <dbReference type="ARBA" id="ARBA00022980"/>
    </source>
</evidence>
<dbReference type="InterPro" id="IPR005745">
    <property type="entry name" value="Ribosomal_uL14_bac-type"/>
</dbReference>
<evidence type="ECO:0000313" key="8">
    <source>
        <dbReference type="Proteomes" id="UP000278143"/>
    </source>
</evidence>
<dbReference type="InterPro" id="IPR019972">
    <property type="entry name" value="Ribosomal_uL14_CS"/>
</dbReference>
<evidence type="ECO:0000256" key="1">
    <source>
        <dbReference type="ARBA" id="ARBA00010745"/>
    </source>
</evidence>
<dbReference type="EMBL" id="KZ992094">
    <property type="protein sequence ID" value="RKP22449.1"/>
    <property type="molecule type" value="Genomic_DNA"/>
</dbReference>
<dbReference type="OrthoDB" id="274765at2759"/>
<keyword evidence="3 6" id="KW-0687">Ribonucleoprotein</keyword>
<dbReference type="NCBIfam" id="TIGR01067">
    <property type="entry name" value="rplN_bact"/>
    <property type="match status" value="1"/>
</dbReference>
<dbReference type="Gene3D" id="2.40.150.20">
    <property type="entry name" value="Ribosomal protein L14"/>
    <property type="match status" value="1"/>
</dbReference>